<keyword evidence="3" id="KW-1185">Reference proteome</keyword>
<reference evidence="2 3" key="1">
    <citation type="submission" date="2019-09" db="EMBL/GenBank/DDBJ databases">
        <title>Draft genome of the ectomycorrhizal ascomycete Sphaerosporella brunnea.</title>
        <authorList>
            <consortium name="DOE Joint Genome Institute"/>
            <person name="Benucci G.M."/>
            <person name="Marozzi G."/>
            <person name="Antonielli L."/>
            <person name="Sanchez S."/>
            <person name="Marco P."/>
            <person name="Wang X."/>
            <person name="Falini L.B."/>
            <person name="Barry K."/>
            <person name="Haridas S."/>
            <person name="Lipzen A."/>
            <person name="Labutti K."/>
            <person name="Grigoriev I.V."/>
            <person name="Murat C."/>
            <person name="Martin F."/>
            <person name="Albertini E."/>
            <person name="Donnini D."/>
            <person name="Bonito G."/>
        </authorList>
    </citation>
    <scope>NUCLEOTIDE SEQUENCE [LARGE SCALE GENOMIC DNA]</scope>
    <source>
        <strain evidence="2 3">Sb_GMNB300</strain>
    </source>
</reference>
<accession>A0A5J5EV08</accession>
<evidence type="ECO:0000256" key="1">
    <source>
        <dbReference type="SAM" id="MobiDB-lite"/>
    </source>
</evidence>
<dbReference type="InParanoid" id="A0A5J5EV08"/>
<evidence type="ECO:0000313" key="3">
    <source>
        <dbReference type="Proteomes" id="UP000326924"/>
    </source>
</evidence>
<organism evidence="2 3">
    <name type="scientific">Sphaerosporella brunnea</name>
    <dbReference type="NCBI Taxonomy" id="1250544"/>
    <lineage>
        <taxon>Eukaryota</taxon>
        <taxon>Fungi</taxon>
        <taxon>Dikarya</taxon>
        <taxon>Ascomycota</taxon>
        <taxon>Pezizomycotina</taxon>
        <taxon>Pezizomycetes</taxon>
        <taxon>Pezizales</taxon>
        <taxon>Pyronemataceae</taxon>
        <taxon>Sphaerosporella</taxon>
    </lineage>
</organism>
<dbReference type="AlphaFoldDB" id="A0A5J5EV08"/>
<comment type="caution">
    <text evidence="2">The sequence shown here is derived from an EMBL/GenBank/DDBJ whole genome shotgun (WGS) entry which is preliminary data.</text>
</comment>
<proteinExistence type="predicted"/>
<feature type="region of interest" description="Disordered" evidence="1">
    <location>
        <begin position="213"/>
        <end position="233"/>
    </location>
</feature>
<name>A0A5J5EV08_9PEZI</name>
<dbReference type="EMBL" id="VXIS01000113">
    <property type="protein sequence ID" value="KAA8903994.1"/>
    <property type="molecule type" value="Genomic_DNA"/>
</dbReference>
<sequence>MWKPRLLAYLFATQRRGSGQGRAAGKVHALQERWPDRFRVLPSESCTSLSGMLHVVHSDFYPFYMWKAAMGHSRRIRRVWYENIYLAATDIPKVQPARKSTIGSVIAPCARSGNICLRRSRNPVPSSIQAEINGPVLHHPHTHRLIDRGFRQKRSNCPDRARTTAEDKQTPLVLSCDLPSLLAHFIRLSTEEEFLSVRPPRELARQKRVHLAADANSRHSMHSKQAISKGLDQSLPRASCRRISAFHSHSREAHCGLLGVLQAMHARPRPRFSLCKLRPGSTTLTNRAAGHRSKFSFRSRHPKANEPVAWRTPERGPAALKSSRSGHDRAAAQCLDSIRCDTRSWAFWLQAPPATRICPPWLV</sequence>
<evidence type="ECO:0000313" key="2">
    <source>
        <dbReference type="EMBL" id="KAA8903994.1"/>
    </source>
</evidence>
<protein>
    <submittedName>
        <fullName evidence="2">Uncharacterized protein</fullName>
    </submittedName>
</protein>
<dbReference type="Proteomes" id="UP000326924">
    <property type="component" value="Unassembled WGS sequence"/>
</dbReference>
<gene>
    <name evidence="2" type="ORF">FN846DRAFT_46526</name>
</gene>